<dbReference type="InterPro" id="IPR017961">
    <property type="entry name" value="DNA_pol_Y-fam_little_finger"/>
</dbReference>
<feature type="domain" description="DNA polymerase Y-family little finger" evidence="1">
    <location>
        <begin position="2"/>
        <end position="66"/>
    </location>
</feature>
<evidence type="ECO:0000259" key="1">
    <source>
        <dbReference type="Pfam" id="PF11799"/>
    </source>
</evidence>
<proteinExistence type="predicted"/>
<dbReference type="EMBL" id="BART01037582">
    <property type="protein sequence ID" value="GAH08989.1"/>
    <property type="molecule type" value="Genomic_DNA"/>
</dbReference>
<dbReference type="SUPFAM" id="SSF100879">
    <property type="entry name" value="Lesion bypass DNA polymerase (Y-family), little finger domain"/>
    <property type="match status" value="1"/>
</dbReference>
<dbReference type="InterPro" id="IPR036775">
    <property type="entry name" value="DNA_pol_Y-fam_lit_finger_sf"/>
</dbReference>
<name>X1DVP2_9ZZZZ</name>
<dbReference type="GO" id="GO:0003684">
    <property type="term" value="F:damaged DNA binding"/>
    <property type="evidence" value="ECO:0007669"/>
    <property type="project" value="InterPro"/>
</dbReference>
<protein>
    <recommendedName>
        <fullName evidence="1">DNA polymerase Y-family little finger domain-containing protein</fullName>
    </recommendedName>
</protein>
<comment type="caution">
    <text evidence="2">The sequence shown here is derived from an EMBL/GenBank/DDBJ whole genome shotgun (WGS) entry which is preliminary data.</text>
</comment>
<accession>X1DVP2</accession>
<gene>
    <name evidence="2" type="ORF">S01H4_62805</name>
</gene>
<reference evidence="2" key="1">
    <citation type="journal article" date="2014" name="Front. Microbiol.">
        <title>High frequency of phylogenetically diverse reductive dehalogenase-homologous genes in deep subseafloor sedimentary metagenomes.</title>
        <authorList>
            <person name="Kawai M."/>
            <person name="Futagami T."/>
            <person name="Toyoda A."/>
            <person name="Takaki Y."/>
            <person name="Nishi S."/>
            <person name="Hori S."/>
            <person name="Arai W."/>
            <person name="Tsubouchi T."/>
            <person name="Morono Y."/>
            <person name="Uchiyama I."/>
            <person name="Ito T."/>
            <person name="Fujiyama A."/>
            <person name="Inagaki F."/>
            <person name="Takami H."/>
        </authorList>
    </citation>
    <scope>NUCLEOTIDE SEQUENCE</scope>
    <source>
        <strain evidence="2">Expedition CK06-06</strain>
    </source>
</reference>
<organism evidence="2">
    <name type="scientific">marine sediment metagenome</name>
    <dbReference type="NCBI Taxonomy" id="412755"/>
    <lineage>
        <taxon>unclassified sequences</taxon>
        <taxon>metagenomes</taxon>
        <taxon>ecological metagenomes</taxon>
    </lineage>
</organism>
<sequence>ETIKIKLRWSDFSTITRQLTLDNPTNQDLLIINAAENLFEQSWCEGKAVRLIGVGVSGFVPPIRQLTLWDELSGHETTKDNKLQNAIDNLRDRFGDKIVQRASDLSQAD</sequence>
<dbReference type="Gene3D" id="3.30.1490.100">
    <property type="entry name" value="DNA polymerase, Y-family, little finger domain"/>
    <property type="match status" value="1"/>
</dbReference>
<feature type="non-terminal residue" evidence="2">
    <location>
        <position position="1"/>
    </location>
</feature>
<dbReference type="AlphaFoldDB" id="X1DVP2"/>
<dbReference type="GO" id="GO:0006281">
    <property type="term" value="P:DNA repair"/>
    <property type="evidence" value="ECO:0007669"/>
    <property type="project" value="InterPro"/>
</dbReference>
<dbReference type="Pfam" id="PF11799">
    <property type="entry name" value="IMS_C"/>
    <property type="match status" value="1"/>
</dbReference>
<evidence type="ECO:0000313" key="2">
    <source>
        <dbReference type="EMBL" id="GAH08989.1"/>
    </source>
</evidence>